<organism evidence="2 3">
    <name type="scientific">Vespula vulgaris</name>
    <name type="common">Yellow jacket</name>
    <name type="synonym">Wasp</name>
    <dbReference type="NCBI Taxonomy" id="7454"/>
    <lineage>
        <taxon>Eukaryota</taxon>
        <taxon>Metazoa</taxon>
        <taxon>Ecdysozoa</taxon>
        <taxon>Arthropoda</taxon>
        <taxon>Hexapoda</taxon>
        <taxon>Insecta</taxon>
        <taxon>Pterygota</taxon>
        <taxon>Neoptera</taxon>
        <taxon>Endopterygota</taxon>
        <taxon>Hymenoptera</taxon>
        <taxon>Apocrita</taxon>
        <taxon>Aculeata</taxon>
        <taxon>Vespoidea</taxon>
        <taxon>Vespidae</taxon>
        <taxon>Vespinae</taxon>
        <taxon>Vespula</taxon>
    </lineage>
</organism>
<evidence type="ECO:0000313" key="3">
    <source>
        <dbReference type="Proteomes" id="UP000614350"/>
    </source>
</evidence>
<feature type="region of interest" description="Disordered" evidence="1">
    <location>
        <begin position="1"/>
        <end position="21"/>
    </location>
</feature>
<feature type="region of interest" description="Disordered" evidence="1">
    <location>
        <begin position="51"/>
        <end position="72"/>
    </location>
</feature>
<comment type="caution">
    <text evidence="2">The sequence shown here is derived from an EMBL/GenBank/DDBJ whole genome shotgun (WGS) entry which is preliminary data.</text>
</comment>
<evidence type="ECO:0000313" key="2">
    <source>
        <dbReference type="EMBL" id="KAF7390859.1"/>
    </source>
</evidence>
<protein>
    <submittedName>
        <fullName evidence="2">Uncharacterized protein</fullName>
    </submittedName>
</protein>
<sequence length="114" mass="12819">MGVEDADEDEDEVEEEEEKEDLGLPQLVVLLIYLDYCRFDDELVHAVNDLQSRKQRQQQQQQQEQPAVRGTAIEPQTLWDYPCVKSDQSLSAIGVGNPSAALESKLSNMLDPSA</sequence>
<reference evidence="2" key="1">
    <citation type="journal article" date="2020" name="G3 (Bethesda)">
        <title>High-Quality Assemblies for Three Invasive Social Wasps from the &lt;i&gt;Vespula&lt;/i&gt; Genus.</title>
        <authorList>
            <person name="Harrop T.W.R."/>
            <person name="Guhlin J."/>
            <person name="McLaughlin G.M."/>
            <person name="Permina E."/>
            <person name="Stockwell P."/>
            <person name="Gilligan J."/>
            <person name="Le Lec M.F."/>
            <person name="Gruber M.A.M."/>
            <person name="Quinn O."/>
            <person name="Lovegrove M."/>
            <person name="Duncan E.J."/>
            <person name="Remnant E.J."/>
            <person name="Van Eeckhoven J."/>
            <person name="Graham B."/>
            <person name="Knapp R.A."/>
            <person name="Langford K.W."/>
            <person name="Kronenberg Z."/>
            <person name="Press M.O."/>
            <person name="Eacker S.M."/>
            <person name="Wilson-Rankin E.E."/>
            <person name="Purcell J."/>
            <person name="Lester P.J."/>
            <person name="Dearden P.K."/>
        </authorList>
    </citation>
    <scope>NUCLEOTIDE SEQUENCE</scope>
    <source>
        <strain evidence="2">Marl-1</strain>
    </source>
</reference>
<dbReference type="AlphaFoldDB" id="A0A834N0U4"/>
<keyword evidence="3" id="KW-1185">Reference proteome</keyword>
<accession>A0A834N0U4</accession>
<dbReference type="Proteomes" id="UP000614350">
    <property type="component" value="Unassembled WGS sequence"/>
</dbReference>
<name>A0A834N0U4_VESVU</name>
<dbReference type="EMBL" id="JACSEA010000010">
    <property type="protein sequence ID" value="KAF7390859.1"/>
    <property type="molecule type" value="Genomic_DNA"/>
</dbReference>
<evidence type="ECO:0000256" key="1">
    <source>
        <dbReference type="SAM" id="MobiDB-lite"/>
    </source>
</evidence>
<gene>
    <name evidence="2" type="ORF">HZH66_009339</name>
</gene>
<feature type="compositionally biased region" description="Acidic residues" evidence="1">
    <location>
        <begin position="1"/>
        <end position="20"/>
    </location>
</feature>
<proteinExistence type="predicted"/>